<dbReference type="InterPro" id="IPR002053">
    <property type="entry name" value="Glyco_hydro_25"/>
</dbReference>
<dbReference type="AlphaFoldDB" id="A0AAJ5WPS4"/>
<organism evidence="5 6">
    <name type="scientific">Candidatus Pseudobacter hemicellulosilyticus</name>
    <dbReference type="NCBI Taxonomy" id="3121375"/>
    <lineage>
        <taxon>Bacteria</taxon>
        <taxon>Pseudomonadati</taxon>
        <taxon>Bacteroidota</taxon>
        <taxon>Chitinophagia</taxon>
        <taxon>Chitinophagales</taxon>
        <taxon>Chitinophagaceae</taxon>
        <taxon>Pseudobacter</taxon>
    </lineage>
</organism>
<keyword evidence="2" id="KW-0378">Hydrolase</keyword>
<proteinExistence type="inferred from homology"/>
<evidence type="ECO:0000313" key="6">
    <source>
        <dbReference type="Proteomes" id="UP001220610"/>
    </source>
</evidence>
<reference evidence="5" key="1">
    <citation type="submission" date="2023-03" db="EMBL/GenBank/DDBJ databases">
        <title>Andean soil-derived lignocellulolytic bacterial consortium as a source of novel taxa and putative plastic-active enzymes.</title>
        <authorList>
            <person name="Diaz-Garcia L."/>
            <person name="Chuvochina M."/>
            <person name="Feuerriegel G."/>
            <person name="Bunk B."/>
            <person name="Sproer C."/>
            <person name="Streit W.R."/>
            <person name="Rodriguez L.M."/>
            <person name="Overmann J."/>
            <person name="Jimenez D.J."/>
        </authorList>
    </citation>
    <scope>NUCLEOTIDE SEQUENCE</scope>
    <source>
        <strain evidence="5">MAG 7</strain>
    </source>
</reference>
<gene>
    <name evidence="5" type="ORF">P0Y53_17800</name>
</gene>
<name>A0AAJ5WPS4_9BACT</name>
<dbReference type="EMBL" id="CP119311">
    <property type="protein sequence ID" value="WEK34343.1"/>
    <property type="molecule type" value="Genomic_DNA"/>
</dbReference>
<dbReference type="InterPro" id="IPR018077">
    <property type="entry name" value="Glyco_hydro_fam25_subgr"/>
</dbReference>
<dbReference type="GO" id="GO:0016998">
    <property type="term" value="P:cell wall macromolecule catabolic process"/>
    <property type="evidence" value="ECO:0007669"/>
    <property type="project" value="InterPro"/>
</dbReference>
<evidence type="ECO:0000256" key="3">
    <source>
        <dbReference type="ARBA" id="ARBA00023295"/>
    </source>
</evidence>
<dbReference type="Proteomes" id="UP001220610">
    <property type="component" value="Chromosome"/>
</dbReference>
<keyword evidence="4" id="KW-0472">Membrane</keyword>
<keyword evidence="4" id="KW-1133">Transmembrane helix</keyword>
<accession>A0AAJ5WPS4</accession>
<dbReference type="PROSITE" id="PS51904">
    <property type="entry name" value="GLYCOSYL_HYDROL_F25_2"/>
    <property type="match status" value="1"/>
</dbReference>
<feature type="transmembrane region" description="Helical" evidence="4">
    <location>
        <begin position="324"/>
        <end position="342"/>
    </location>
</feature>
<dbReference type="Pfam" id="PF01183">
    <property type="entry name" value="Glyco_hydro_25"/>
    <property type="match status" value="1"/>
</dbReference>
<dbReference type="GO" id="GO:0003796">
    <property type="term" value="F:lysozyme activity"/>
    <property type="evidence" value="ECO:0007669"/>
    <property type="project" value="InterPro"/>
</dbReference>
<protein>
    <submittedName>
        <fullName evidence="5">GH25 family lysozyme</fullName>
    </submittedName>
</protein>
<evidence type="ECO:0000313" key="5">
    <source>
        <dbReference type="EMBL" id="WEK34343.1"/>
    </source>
</evidence>
<dbReference type="SUPFAM" id="SSF51445">
    <property type="entry name" value="(Trans)glycosidases"/>
    <property type="match status" value="1"/>
</dbReference>
<dbReference type="PANTHER" id="PTHR34135">
    <property type="entry name" value="LYSOZYME"/>
    <property type="match status" value="1"/>
</dbReference>
<evidence type="ECO:0000256" key="4">
    <source>
        <dbReference type="SAM" id="Phobius"/>
    </source>
</evidence>
<evidence type="ECO:0000256" key="2">
    <source>
        <dbReference type="ARBA" id="ARBA00022801"/>
    </source>
</evidence>
<keyword evidence="4" id="KW-0812">Transmembrane</keyword>
<feature type="transmembrane region" description="Helical" evidence="4">
    <location>
        <begin position="6"/>
        <end position="26"/>
    </location>
</feature>
<sequence>MNHSLLLIMGLLPLFLAAVLLTGRWLKQRSQARRQAAILQQWAQQLQLLGQDCEQCYRQSVSLQQSYSPGYGAGFTGSPLLDNGRQLLAGIHPAGWLQQYAPLLSLPGAPYVISALTRLLYQLQQREQAIRDLISKDWDDYTTQRKLFFSNIQDLIHLYDELREFVKGKNLNQDAVEWVRAFLQLFDQWLRNGAGKEMEQLQQEIVEKIITLNKTQPGNPFSSRTNEKALRCQFAAATINRLDNTLLQYWQSYNQSWKTAARLSRKLAAAGSPVAPGMAASGTWTAVTATAGKSRSGQRALLPIDRWTPGLVSQQQHRKGWGRWAIAGGCLALLLAGALYLHNHRDQVITARPLPATIRQPAADTTAGKRGTTVQPKQDSLLLKFEPLTRIHGLDISKYQGELLSGLHGQHQLSFVICKATEGSTYIDPEFHHNWKRLPAMGLVRGAYHFYRSTDAPEVQALHFLQVIGRLNATDMPPVLDIEDGSLHHTVSADSLQERLLRFLQLVERETGCRPILYTSRYFANTYLQLPVFARYPLWVADYSSRLRPRIPEAWARQGAHFWQKEDSLHIGSVITDFDLFNGDGAAFVRFLRQRGH</sequence>
<evidence type="ECO:0000256" key="1">
    <source>
        <dbReference type="ARBA" id="ARBA00010646"/>
    </source>
</evidence>
<dbReference type="GO" id="GO:0016052">
    <property type="term" value="P:carbohydrate catabolic process"/>
    <property type="evidence" value="ECO:0007669"/>
    <property type="project" value="TreeGrafter"/>
</dbReference>
<dbReference type="PANTHER" id="PTHR34135:SF2">
    <property type="entry name" value="LYSOZYME"/>
    <property type="match status" value="1"/>
</dbReference>
<dbReference type="Gene3D" id="3.20.20.80">
    <property type="entry name" value="Glycosidases"/>
    <property type="match status" value="1"/>
</dbReference>
<dbReference type="GO" id="GO:0009253">
    <property type="term" value="P:peptidoglycan catabolic process"/>
    <property type="evidence" value="ECO:0007669"/>
    <property type="project" value="InterPro"/>
</dbReference>
<dbReference type="SMART" id="SM00641">
    <property type="entry name" value="Glyco_25"/>
    <property type="match status" value="1"/>
</dbReference>
<dbReference type="InterPro" id="IPR017853">
    <property type="entry name" value="GH"/>
</dbReference>
<keyword evidence="3" id="KW-0326">Glycosidase</keyword>
<comment type="similarity">
    <text evidence="1">Belongs to the glycosyl hydrolase 25 family.</text>
</comment>